<dbReference type="Proteomes" id="UP001589536">
    <property type="component" value="Unassembled WGS sequence"/>
</dbReference>
<accession>A0ABV5UW20</accession>
<keyword evidence="4" id="KW-1185">Reference proteome</keyword>
<reference evidence="3 4" key="1">
    <citation type="submission" date="2024-09" db="EMBL/GenBank/DDBJ databases">
        <authorList>
            <person name="Sun Q."/>
            <person name="Mori K."/>
        </authorList>
    </citation>
    <scope>NUCLEOTIDE SEQUENCE [LARGE SCALE GENOMIC DNA]</scope>
    <source>
        <strain evidence="3 4">JCM 13519</strain>
    </source>
</reference>
<dbReference type="InterPro" id="IPR036165">
    <property type="entry name" value="YefM-like_sf"/>
</dbReference>
<dbReference type="InterPro" id="IPR051416">
    <property type="entry name" value="phD-YefM_TA_antitoxins"/>
</dbReference>
<dbReference type="EMBL" id="JBHMBH010000050">
    <property type="protein sequence ID" value="MFB9716402.1"/>
    <property type="molecule type" value="Genomic_DNA"/>
</dbReference>
<dbReference type="NCBIfam" id="TIGR01552">
    <property type="entry name" value="phd_fam"/>
    <property type="match status" value="1"/>
</dbReference>
<sequence length="113" mass="12821">MSELPRLRVAGVHRATEPYQTEVDQLDLVNLAQYNVQEAKTRLSELLHMVERGEEVVIAKAGTPVARLVMIERPTTRRLGFVKGQLPDNFLEPLDEEERALWEAPLTSSTRTP</sequence>
<dbReference type="Gene3D" id="3.40.1620.10">
    <property type="entry name" value="YefM-like domain"/>
    <property type="match status" value="1"/>
</dbReference>
<dbReference type="PANTHER" id="PTHR35377">
    <property type="entry name" value="ANTITOXIN VAPB49-RELATED-RELATED"/>
    <property type="match status" value="1"/>
</dbReference>
<name>A0ABV5UW20_9MICC</name>
<comment type="function">
    <text evidence="2">Antitoxin component of a type II toxin-antitoxin (TA) system.</text>
</comment>
<protein>
    <recommendedName>
        <fullName evidence="2">Antitoxin</fullName>
    </recommendedName>
</protein>
<evidence type="ECO:0000256" key="2">
    <source>
        <dbReference type="RuleBase" id="RU362080"/>
    </source>
</evidence>
<gene>
    <name evidence="3" type="ORF">ACFFPI_20085</name>
</gene>
<proteinExistence type="inferred from homology"/>
<comment type="caution">
    <text evidence="3">The sequence shown here is derived from an EMBL/GenBank/DDBJ whole genome shotgun (WGS) entry which is preliminary data.</text>
</comment>
<dbReference type="RefSeq" id="WP_345054314.1">
    <property type="nucleotide sequence ID" value="NZ_BAABED010000001.1"/>
</dbReference>
<dbReference type="SUPFAM" id="SSF143120">
    <property type="entry name" value="YefM-like"/>
    <property type="match status" value="1"/>
</dbReference>
<evidence type="ECO:0000256" key="1">
    <source>
        <dbReference type="ARBA" id="ARBA00009981"/>
    </source>
</evidence>
<dbReference type="InterPro" id="IPR006442">
    <property type="entry name" value="Antitoxin_Phd/YefM"/>
</dbReference>
<comment type="similarity">
    <text evidence="1 2">Belongs to the phD/YefM antitoxin family.</text>
</comment>
<evidence type="ECO:0000313" key="4">
    <source>
        <dbReference type="Proteomes" id="UP001589536"/>
    </source>
</evidence>
<organism evidence="3 4">
    <name type="scientific">Arthrobacter methylotrophus</name>
    <dbReference type="NCBI Taxonomy" id="121291"/>
    <lineage>
        <taxon>Bacteria</taxon>
        <taxon>Bacillati</taxon>
        <taxon>Actinomycetota</taxon>
        <taxon>Actinomycetes</taxon>
        <taxon>Micrococcales</taxon>
        <taxon>Micrococcaceae</taxon>
        <taxon>Arthrobacter</taxon>
    </lineage>
</organism>
<evidence type="ECO:0000313" key="3">
    <source>
        <dbReference type="EMBL" id="MFB9716402.1"/>
    </source>
</evidence>
<dbReference type="Pfam" id="PF02604">
    <property type="entry name" value="PhdYeFM_antitox"/>
    <property type="match status" value="1"/>
</dbReference>